<dbReference type="PROSITE" id="PS51257">
    <property type="entry name" value="PROKAR_LIPOPROTEIN"/>
    <property type="match status" value="1"/>
</dbReference>
<feature type="signal peptide" evidence="5">
    <location>
        <begin position="1"/>
        <end position="21"/>
    </location>
</feature>
<dbReference type="SUPFAM" id="SSF52058">
    <property type="entry name" value="L domain-like"/>
    <property type="match status" value="1"/>
</dbReference>
<organism evidence="7 8">
    <name type="scientific">Chilo suppressalis</name>
    <name type="common">Asiatic rice borer moth</name>
    <dbReference type="NCBI Taxonomy" id="168631"/>
    <lineage>
        <taxon>Eukaryota</taxon>
        <taxon>Metazoa</taxon>
        <taxon>Ecdysozoa</taxon>
        <taxon>Arthropoda</taxon>
        <taxon>Hexapoda</taxon>
        <taxon>Insecta</taxon>
        <taxon>Pterygota</taxon>
        <taxon>Neoptera</taxon>
        <taxon>Endopterygota</taxon>
        <taxon>Lepidoptera</taxon>
        <taxon>Glossata</taxon>
        <taxon>Ditrysia</taxon>
        <taxon>Pyraloidea</taxon>
        <taxon>Crambidae</taxon>
        <taxon>Crambinae</taxon>
        <taxon>Chilo</taxon>
    </lineage>
</organism>
<dbReference type="SMART" id="SM00369">
    <property type="entry name" value="LRR_TYP"/>
    <property type="match status" value="8"/>
</dbReference>
<accession>A0ABN8BDA6</accession>
<evidence type="ECO:0000256" key="2">
    <source>
        <dbReference type="ARBA" id="ARBA00022729"/>
    </source>
</evidence>
<dbReference type="InterPro" id="IPR001611">
    <property type="entry name" value="Leu-rich_rpt"/>
</dbReference>
<dbReference type="Pfam" id="PF00560">
    <property type="entry name" value="LRR_1"/>
    <property type="match status" value="1"/>
</dbReference>
<evidence type="ECO:0000256" key="5">
    <source>
        <dbReference type="SAM" id="SignalP"/>
    </source>
</evidence>
<dbReference type="EMBL" id="OU963922">
    <property type="protein sequence ID" value="CAH0404486.1"/>
    <property type="molecule type" value="Genomic_DNA"/>
</dbReference>
<keyword evidence="2 5" id="KW-0732">Signal</keyword>
<evidence type="ECO:0000256" key="4">
    <source>
        <dbReference type="SAM" id="Phobius"/>
    </source>
</evidence>
<dbReference type="PROSITE" id="PS51450">
    <property type="entry name" value="LRR"/>
    <property type="match status" value="2"/>
</dbReference>
<reference evidence="7" key="1">
    <citation type="submission" date="2021-12" db="EMBL/GenBank/DDBJ databases">
        <authorList>
            <person name="King R."/>
        </authorList>
    </citation>
    <scope>NUCLEOTIDE SEQUENCE</scope>
</reference>
<dbReference type="Gene3D" id="3.80.10.10">
    <property type="entry name" value="Ribonuclease Inhibitor"/>
    <property type="match status" value="2"/>
</dbReference>
<name>A0ABN8BDA6_CHISP</name>
<dbReference type="InterPro" id="IPR032675">
    <property type="entry name" value="LRR_dom_sf"/>
</dbReference>
<dbReference type="Proteomes" id="UP001153292">
    <property type="component" value="Chromosome 29"/>
</dbReference>
<keyword evidence="1" id="KW-0433">Leucine-rich repeat</keyword>
<protein>
    <recommendedName>
        <fullName evidence="6">LRRCT domain-containing protein</fullName>
    </recommendedName>
</protein>
<feature type="transmembrane region" description="Helical" evidence="4">
    <location>
        <begin position="433"/>
        <end position="457"/>
    </location>
</feature>
<keyword evidence="4" id="KW-0812">Transmembrane</keyword>
<sequence>MASRVILFFIIIAVAAGCASSLGGDTLTDVLNITAVGKQPGICSKCICKDGKVDCSSKGLTKFFPQHKWAALKNFRPTIVDMSNNSFERITLMAELPIEVLNLSRCGIQAVEFAAFRPLRNMRVLDLSHNKLRYTPELIYMDVLNLAYNDLHTLFDMGVFIKLKQLTELDLSGNPLENTELRVFDSGWGSTLKILRLRSCQLTKIPRYFLGHFVNLERLDLSDNHLTRIPEDLNKVENLLYLNLNQNPIRELNIDTVVYWTIRGLAYILLKLKELHLSNMPILTEIGPGALGYLESLEKLHLSFNPQLRHISATALTRPAKNGEDLVGPMVKELYMKSNALSKVYPQLLSRWDLLTAIDVSGNPFRCDCETQWMVDVLVPIVDKLKPNASEAMVCSEPEQMRGFTMRYVHEVNRTMRCVYASNKNGAVVIKSLIGALLAVPIMAAVILLLKCGILALKRATNSDQ</sequence>
<keyword evidence="4" id="KW-0472">Membrane</keyword>
<dbReference type="PANTHER" id="PTHR24369">
    <property type="entry name" value="ANTIGEN BSP, PUTATIVE-RELATED"/>
    <property type="match status" value="1"/>
</dbReference>
<evidence type="ECO:0000259" key="6">
    <source>
        <dbReference type="SMART" id="SM00082"/>
    </source>
</evidence>
<keyword evidence="8" id="KW-1185">Reference proteome</keyword>
<evidence type="ECO:0000256" key="1">
    <source>
        <dbReference type="ARBA" id="ARBA00022614"/>
    </source>
</evidence>
<dbReference type="SMART" id="SM00082">
    <property type="entry name" value="LRRCT"/>
    <property type="match status" value="1"/>
</dbReference>
<dbReference type="InterPro" id="IPR000483">
    <property type="entry name" value="Cys-rich_flank_reg_C"/>
</dbReference>
<dbReference type="Pfam" id="PF13855">
    <property type="entry name" value="LRR_8"/>
    <property type="match status" value="1"/>
</dbReference>
<gene>
    <name evidence="7" type="ORF">CHILSU_LOCUS7827</name>
</gene>
<feature type="domain" description="LRRCT" evidence="6">
    <location>
        <begin position="363"/>
        <end position="419"/>
    </location>
</feature>
<feature type="chain" id="PRO_5045594286" description="LRRCT domain-containing protein" evidence="5">
    <location>
        <begin position="22"/>
        <end position="465"/>
    </location>
</feature>
<keyword evidence="3" id="KW-0677">Repeat</keyword>
<keyword evidence="4" id="KW-1133">Transmembrane helix</keyword>
<evidence type="ECO:0000313" key="7">
    <source>
        <dbReference type="EMBL" id="CAH0404486.1"/>
    </source>
</evidence>
<dbReference type="InterPro" id="IPR050541">
    <property type="entry name" value="LRR_TM_domain-containing"/>
</dbReference>
<evidence type="ECO:0000313" key="8">
    <source>
        <dbReference type="Proteomes" id="UP001153292"/>
    </source>
</evidence>
<dbReference type="PANTHER" id="PTHR24369:SF210">
    <property type="entry name" value="CHAOPTIN-RELATED"/>
    <property type="match status" value="1"/>
</dbReference>
<evidence type="ECO:0000256" key="3">
    <source>
        <dbReference type="ARBA" id="ARBA00022737"/>
    </source>
</evidence>
<proteinExistence type="predicted"/>
<dbReference type="InterPro" id="IPR003591">
    <property type="entry name" value="Leu-rich_rpt_typical-subtyp"/>
</dbReference>